<keyword evidence="2" id="KW-1185">Reference proteome</keyword>
<gene>
    <name evidence="1" type="ORF">HGUI_04014</name>
</gene>
<protein>
    <submittedName>
        <fullName evidence="1">Uncharacterized protein</fullName>
    </submittedName>
</protein>
<accession>A0A1L0CS03</accession>
<dbReference type="OrthoDB" id="3971209at2759"/>
<dbReference type="EMBL" id="FQNF01000166">
    <property type="protein sequence ID" value="SGZ41813.1"/>
    <property type="molecule type" value="Genomic_DNA"/>
</dbReference>
<evidence type="ECO:0000313" key="2">
    <source>
        <dbReference type="Proteomes" id="UP000183365"/>
    </source>
</evidence>
<dbReference type="Proteomes" id="UP000183365">
    <property type="component" value="Unassembled WGS sequence"/>
</dbReference>
<sequence>MSQSQGMDTSMDQSMFIDGDISVLPSNIDQLINEHNFTPSTQEKESTPYKDVSTDLLFSRSHSSSNRKLRLPKIYTNVNKLNKLLFKDHKLLIKPLVSNKDEIMNAIKQKCKIWKVINDKNVNDKIMSLDLPYIMDNLIKEYQKNIFFEKQSALTTLKTLRGKNLTQFEYNLIMHNLLTPDNLLIHNFTTMKNRNVKLQSLQLSYKRFFDPKTKRIVVVHQKTFKEVIPPFLLVETILYIHLINNHMKTETLYRNLTQKFYNTTRNSVITALQCCNICRKDIIDDDVDQENHKESISNIFSEQKVVMESLQLEAYKLADDVEIVTFKDLRSQYLWIEELDNTISDHNLKISVALKKWILNIAIITPITFFSTSIDCDTLHSIVSSITDFIDEKMGVVYVSTNDYKHMRKKATEEFECMNLDQCYKYIHRHNITYNNNNKGLPKKILYGTAFDFNEFERLRREKVTKYTSWDNVFIEQ</sequence>
<name>A0A1L0CS03_9ASCO</name>
<evidence type="ECO:0000313" key="1">
    <source>
        <dbReference type="EMBL" id="SGZ41813.1"/>
    </source>
</evidence>
<dbReference type="AlphaFoldDB" id="A0A1L0CS03"/>
<dbReference type="VEuPathDB" id="FungiDB:HGUI_04014"/>
<reference evidence="2" key="1">
    <citation type="submission" date="2016-11" db="EMBL/GenBank/DDBJ databases">
        <authorList>
            <person name="Guldener U."/>
        </authorList>
    </citation>
    <scope>NUCLEOTIDE SEQUENCE [LARGE SCALE GENOMIC DNA]</scope>
</reference>
<proteinExistence type="predicted"/>
<organism evidence="1 2">
    <name type="scientific">Hanseniaspora guilliermondii</name>
    <dbReference type="NCBI Taxonomy" id="56406"/>
    <lineage>
        <taxon>Eukaryota</taxon>
        <taxon>Fungi</taxon>
        <taxon>Dikarya</taxon>
        <taxon>Ascomycota</taxon>
        <taxon>Saccharomycotina</taxon>
        <taxon>Saccharomycetes</taxon>
        <taxon>Saccharomycodales</taxon>
        <taxon>Saccharomycodaceae</taxon>
        <taxon>Hanseniaspora</taxon>
    </lineage>
</organism>